<dbReference type="VEuPathDB" id="MicrosporidiaDB:THOM_1305"/>
<dbReference type="InterPro" id="IPR023214">
    <property type="entry name" value="HAD_sf"/>
</dbReference>
<keyword evidence="2" id="KW-1185">Reference proteome</keyword>
<dbReference type="EC" id="3.8.1.2" evidence="1"/>
<dbReference type="InParanoid" id="L7JXH3"/>
<name>L7JXH3_TRAHO</name>
<keyword evidence="1" id="KW-0378">Hydrolase</keyword>
<dbReference type="Pfam" id="PF00702">
    <property type="entry name" value="Hydrolase"/>
    <property type="match status" value="1"/>
</dbReference>
<proteinExistence type="predicted"/>
<dbReference type="OMA" id="FQQMFEP"/>
<reference evidence="1 2" key="1">
    <citation type="journal article" date="2012" name="PLoS Pathog.">
        <title>The genome of the obligate intracellular parasite Trachipleistophora hominis: new insights into microsporidian genome dynamics and reductive evolution.</title>
        <authorList>
            <person name="Heinz E."/>
            <person name="Williams T.A."/>
            <person name="Nakjang S."/>
            <person name="Noel C.J."/>
            <person name="Swan D.C."/>
            <person name="Goldberg A.V."/>
            <person name="Harris S.R."/>
            <person name="Weinmaier T."/>
            <person name="Markert S."/>
            <person name="Becher D."/>
            <person name="Bernhardt J."/>
            <person name="Dagan T."/>
            <person name="Hacker C."/>
            <person name="Lucocq J.M."/>
            <person name="Schweder T."/>
            <person name="Rattei T."/>
            <person name="Hall N."/>
            <person name="Hirt R.P."/>
            <person name="Embley T.M."/>
        </authorList>
    </citation>
    <scope>NUCLEOTIDE SEQUENCE [LARGE SCALE GENOMIC DNA]</scope>
</reference>
<dbReference type="SUPFAM" id="SSF56784">
    <property type="entry name" value="HAD-like"/>
    <property type="match status" value="1"/>
</dbReference>
<dbReference type="InterPro" id="IPR006439">
    <property type="entry name" value="HAD-SF_hydro_IA"/>
</dbReference>
<dbReference type="HOGENOM" id="CLU_059493_1_2_1"/>
<dbReference type="GO" id="GO:0009166">
    <property type="term" value="P:nucleotide catabolic process"/>
    <property type="evidence" value="ECO:0007669"/>
    <property type="project" value="TreeGrafter"/>
</dbReference>
<dbReference type="PANTHER" id="PTHR47438">
    <property type="entry name" value="PHOSPHATE METABOLISM PROTEIN 8-RELATED"/>
    <property type="match status" value="1"/>
</dbReference>
<dbReference type="NCBIfam" id="TIGR01509">
    <property type="entry name" value="HAD-SF-IA-v3"/>
    <property type="match status" value="1"/>
</dbReference>
<gene>
    <name evidence="1" type="ORF">THOM_1305</name>
</gene>
<dbReference type="InterPro" id="IPR052791">
    <property type="entry name" value="SSM1_domain"/>
</dbReference>
<dbReference type="STRING" id="72359.L7JXH3"/>
<dbReference type="Proteomes" id="UP000011185">
    <property type="component" value="Unassembled WGS sequence"/>
</dbReference>
<dbReference type="OrthoDB" id="2194085at2759"/>
<dbReference type="GO" id="GO:0018784">
    <property type="term" value="F:(S)-2-haloacid dehalogenase activity"/>
    <property type="evidence" value="ECO:0007669"/>
    <property type="project" value="UniProtKB-EC"/>
</dbReference>
<accession>L7JXH3</accession>
<sequence length="227" mass="25842">MPIPTRPQIIPMSTPPHNHQPPIHYPNLFIFDIDNTLYHSKPSLTSHITTQALSKLSINHSAARQKILRECREQYGFSIKGLYARNLLDYDTYCEVIDGVDYGAIVGCDGDLKSLLGRLDAGKICFTNGERMHCMRVLDALGISDAFDYVVCVDHKDPDFLCKPMEQAFDLLERLFSVKNMTVFFDDDPRNIAVAEQRGWNAHCVSSVQEMKALLVNTYHEYLRDSL</sequence>
<dbReference type="Gene3D" id="1.10.150.450">
    <property type="match status" value="1"/>
</dbReference>
<dbReference type="GO" id="GO:0006206">
    <property type="term" value="P:pyrimidine nucleobase metabolic process"/>
    <property type="evidence" value="ECO:0007669"/>
    <property type="project" value="TreeGrafter"/>
</dbReference>
<dbReference type="InterPro" id="IPR036412">
    <property type="entry name" value="HAD-like_sf"/>
</dbReference>
<dbReference type="PANTHER" id="PTHR47438:SF1">
    <property type="entry name" value="PHOSPHATE METABOLISM PROTEIN 8-RELATED"/>
    <property type="match status" value="1"/>
</dbReference>
<dbReference type="GO" id="GO:0008252">
    <property type="term" value="F:nucleotidase activity"/>
    <property type="evidence" value="ECO:0007669"/>
    <property type="project" value="TreeGrafter"/>
</dbReference>
<evidence type="ECO:0000313" key="1">
    <source>
        <dbReference type="EMBL" id="ELQ75736.1"/>
    </source>
</evidence>
<evidence type="ECO:0000313" key="2">
    <source>
        <dbReference type="Proteomes" id="UP000011185"/>
    </source>
</evidence>
<dbReference type="EMBL" id="JH993930">
    <property type="protein sequence ID" value="ELQ75736.1"/>
    <property type="molecule type" value="Genomic_DNA"/>
</dbReference>
<protein>
    <submittedName>
        <fullName evidence="1">Haloacid dehalogenase-like hydrolase</fullName>
        <ecNumber evidence="1">3.8.1.2</ecNumber>
    </submittedName>
</protein>
<dbReference type="AlphaFoldDB" id="L7JXH3"/>
<organism evidence="1 2">
    <name type="scientific">Trachipleistophora hominis</name>
    <name type="common">Microsporidian parasite</name>
    <dbReference type="NCBI Taxonomy" id="72359"/>
    <lineage>
        <taxon>Eukaryota</taxon>
        <taxon>Fungi</taxon>
        <taxon>Fungi incertae sedis</taxon>
        <taxon>Microsporidia</taxon>
        <taxon>Pleistophoridae</taxon>
        <taxon>Trachipleistophora</taxon>
    </lineage>
</organism>
<dbReference type="Gene3D" id="3.40.50.1000">
    <property type="entry name" value="HAD superfamily/HAD-like"/>
    <property type="match status" value="1"/>
</dbReference>